<dbReference type="RefSeq" id="WP_232079265.1">
    <property type="nucleotide sequence ID" value="NZ_AP022613.1"/>
</dbReference>
<keyword evidence="1" id="KW-1133">Transmembrane helix</keyword>
<evidence type="ECO:0000256" key="1">
    <source>
        <dbReference type="SAM" id="Phobius"/>
    </source>
</evidence>
<keyword evidence="3" id="KW-1185">Reference proteome</keyword>
<feature type="transmembrane region" description="Helical" evidence="1">
    <location>
        <begin position="53"/>
        <end position="73"/>
    </location>
</feature>
<protein>
    <submittedName>
        <fullName evidence="2">Uncharacterized protein</fullName>
    </submittedName>
</protein>
<name>A0A7I7YCZ3_9MYCO</name>
<dbReference type="Proteomes" id="UP000467385">
    <property type="component" value="Chromosome"/>
</dbReference>
<accession>A0A7I7YCZ3</accession>
<keyword evidence="1" id="KW-0472">Membrane</keyword>
<proteinExistence type="predicted"/>
<sequence>MSAALITPYMSVAVGGTIISVVTIAFGGTFLLRVGTGAHEANGLQKSFFRAGHAHAGVLVMLGLLLAVLGNAVGASSGWANGGAITVLMAAILMPTGFFLSVLGQNPTRPNRMIACVWLGATLLVTGVLISGVTTLVAGLDRL</sequence>
<organism evidence="2 3">
    <name type="scientific">Mycobacterium conspicuum</name>
    <dbReference type="NCBI Taxonomy" id="44010"/>
    <lineage>
        <taxon>Bacteria</taxon>
        <taxon>Bacillati</taxon>
        <taxon>Actinomycetota</taxon>
        <taxon>Actinomycetes</taxon>
        <taxon>Mycobacteriales</taxon>
        <taxon>Mycobacteriaceae</taxon>
        <taxon>Mycobacterium</taxon>
    </lineage>
</organism>
<evidence type="ECO:0000313" key="2">
    <source>
        <dbReference type="EMBL" id="BBZ38972.1"/>
    </source>
</evidence>
<gene>
    <name evidence="2" type="ORF">MCNS_20350</name>
</gene>
<dbReference type="AlphaFoldDB" id="A0A7I7YCZ3"/>
<feature type="transmembrane region" description="Helical" evidence="1">
    <location>
        <begin position="115"/>
        <end position="140"/>
    </location>
</feature>
<reference evidence="2 3" key="1">
    <citation type="journal article" date="2019" name="Emerg. Microbes Infect.">
        <title>Comprehensive subspecies identification of 175 nontuberculous mycobacteria species based on 7547 genomic profiles.</title>
        <authorList>
            <person name="Matsumoto Y."/>
            <person name="Kinjo T."/>
            <person name="Motooka D."/>
            <person name="Nabeya D."/>
            <person name="Jung N."/>
            <person name="Uechi K."/>
            <person name="Horii T."/>
            <person name="Iida T."/>
            <person name="Fujita J."/>
            <person name="Nakamura S."/>
        </authorList>
    </citation>
    <scope>NUCLEOTIDE SEQUENCE [LARGE SCALE GENOMIC DNA]</scope>
    <source>
        <strain evidence="2 3">JCM 14738</strain>
    </source>
</reference>
<feature type="transmembrane region" description="Helical" evidence="1">
    <location>
        <begin position="12"/>
        <end position="32"/>
    </location>
</feature>
<dbReference type="EMBL" id="AP022613">
    <property type="protein sequence ID" value="BBZ38972.1"/>
    <property type="molecule type" value="Genomic_DNA"/>
</dbReference>
<evidence type="ECO:0000313" key="3">
    <source>
        <dbReference type="Proteomes" id="UP000467385"/>
    </source>
</evidence>
<keyword evidence="1" id="KW-0812">Transmembrane</keyword>
<feature type="transmembrane region" description="Helical" evidence="1">
    <location>
        <begin position="79"/>
        <end position="103"/>
    </location>
</feature>